<reference evidence="1" key="1">
    <citation type="submission" date="2019-08" db="EMBL/GenBank/DDBJ databases">
        <authorList>
            <person name="Kucharzyk K."/>
            <person name="Murdoch R.W."/>
            <person name="Higgins S."/>
            <person name="Loffler F."/>
        </authorList>
    </citation>
    <scope>NUCLEOTIDE SEQUENCE</scope>
</reference>
<evidence type="ECO:0000313" key="1">
    <source>
        <dbReference type="EMBL" id="MPL73446.1"/>
    </source>
</evidence>
<proteinExistence type="predicted"/>
<dbReference type="PROSITE" id="PS51257">
    <property type="entry name" value="PROKAR_LIPOPROTEIN"/>
    <property type="match status" value="1"/>
</dbReference>
<protein>
    <submittedName>
        <fullName evidence="1">Uncharacterized protein</fullName>
    </submittedName>
</protein>
<dbReference type="EMBL" id="VSSQ01000073">
    <property type="protein sequence ID" value="MPL73446.1"/>
    <property type="molecule type" value="Genomic_DNA"/>
</dbReference>
<dbReference type="AlphaFoldDB" id="A0A644U2G8"/>
<accession>A0A644U2G8</accession>
<comment type="caution">
    <text evidence="1">The sequence shown here is derived from an EMBL/GenBank/DDBJ whole genome shotgun (WGS) entry which is preliminary data.</text>
</comment>
<name>A0A644U2G8_9ZZZZ</name>
<gene>
    <name evidence="1" type="ORF">SDC9_19246</name>
</gene>
<sequence length="319" mass="35625">MKKVIHLLVILFLSLTFILTGCEKDKNPEGVSEITVNAVPLNPEYGGFSKLSWSFPDKYDRVTVTVGDSIISTKKSDYGVMLENLETNTIVSFSGFLANTAVPDVKIVEINPKLPQAPIVTLKANPASIPRGFSTTINWTITGVVDSVKSDLPGLVGIDGNITISPTENTTYFLTAYGKGGITTESLTISVTEPTPLQLLQMGKWKTVELYSTCEPIGRFREPIPLGAECEEDDFWHFRTDNVLEYNMGNTLCPGETHYAWYWLYTYVGDSVYISGNPRKIILLTEGEMAWTFNSSLQWTDGQMYVTLIEQRFVRIEEK</sequence>
<organism evidence="1">
    <name type="scientific">bioreactor metagenome</name>
    <dbReference type="NCBI Taxonomy" id="1076179"/>
    <lineage>
        <taxon>unclassified sequences</taxon>
        <taxon>metagenomes</taxon>
        <taxon>ecological metagenomes</taxon>
    </lineage>
</organism>